<keyword evidence="11" id="KW-1185">Reference proteome</keyword>
<dbReference type="PANTHER" id="PTHR43289">
    <property type="entry name" value="MITOGEN-ACTIVATED PROTEIN KINASE KINASE KINASE 20-RELATED"/>
    <property type="match status" value="1"/>
</dbReference>
<dbReference type="InterPro" id="IPR011009">
    <property type="entry name" value="Kinase-like_dom_sf"/>
</dbReference>
<evidence type="ECO:0000256" key="7">
    <source>
        <dbReference type="PROSITE-ProRule" id="PRU10141"/>
    </source>
</evidence>
<dbReference type="Gene3D" id="1.10.510.10">
    <property type="entry name" value="Transferase(Phosphotransferase) domain 1"/>
    <property type="match status" value="1"/>
</dbReference>
<dbReference type="InterPro" id="IPR017441">
    <property type="entry name" value="Protein_kinase_ATP_BS"/>
</dbReference>
<evidence type="ECO:0000313" key="11">
    <source>
        <dbReference type="Proteomes" id="UP000646738"/>
    </source>
</evidence>
<dbReference type="PROSITE" id="PS50011">
    <property type="entry name" value="PROTEIN_KINASE_DOM"/>
    <property type="match status" value="1"/>
</dbReference>
<dbReference type="PANTHER" id="PTHR43289:SF6">
    <property type="entry name" value="SERINE_THREONINE-PROTEIN KINASE NEKL-3"/>
    <property type="match status" value="1"/>
</dbReference>
<dbReference type="Proteomes" id="UP000646738">
    <property type="component" value="Unassembled WGS sequence"/>
</dbReference>
<keyword evidence="6 7" id="KW-0067">ATP-binding</keyword>
<evidence type="ECO:0000259" key="9">
    <source>
        <dbReference type="PROSITE" id="PS50011"/>
    </source>
</evidence>
<dbReference type="Pfam" id="PF00069">
    <property type="entry name" value="Pkinase"/>
    <property type="match status" value="1"/>
</dbReference>
<keyword evidence="3" id="KW-0808">Transferase</keyword>
<proteinExistence type="predicted"/>
<evidence type="ECO:0000256" key="5">
    <source>
        <dbReference type="ARBA" id="ARBA00022777"/>
    </source>
</evidence>
<feature type="compositionally biased region" description="Low complexity" evidence="8">
    <location>
        <begin position="291"/>
        <end position="312"/>
    </location>
</feature>
<comment type="caution">
    <text evidence="10">The sequence shown here is derived from an EMBL/GenBank/DDBJ whole genome shotgun (WGS) entry which is preliminary data.</text>
</comment>
<dbReference type="SUPFAM" id="SSF48452">
    <property type="entry name" value="TPR-like"/>
    <property type="match status" value="1"/>
</dbReference>
<dbReference type="RefSeq" id="WP_189989321.1">
    <property type="nucleotide sequence ID" value="NZ_BNCB01000001.1"/>
</dbReference>
<organism evidence="10 11">
    <name type="scientific">Streptomyces rubradiris</name>
    <name type="common">Streptomyces achromogenes subsp. rubradiris</name>
    <dbReference type="NCBI Taxonomy" id="285531"/>
    <lineage>
        <taxon>Bacteria</taxon>
        <taxon>Bacillati</taxon>
        <taxon>Actinomycetota</taxon>
        <taxon>Actinomycetes</taxon>
        <taxon>Kitasatosporales</taxon>
        <taxon>Streptomycetaceae</taxon>
        <taxon>Streptomyces</taxon>
    </lineage>
</organism>
<dbReference type="Gene3D" id="1.25.40.10">
    <property type="entry name" value="Tetratricopeptide repeat domain"/>
    <property type="match status" value="1"/>
</dbReference>
<dbReference type="EMBL" id="BNEA01000015">
    <property type="protein sequence ID" value="GHI53609.1"/>
    <property type="molecule type" value="Genomic_DNA"/>
</dbReference>
<name>A0ABQ3RCM3_STRRR</name>
<evidence type="ECO:0000256" key="4">
    <source>
        <dbReference type="ARBA" id="ARBA00022741"/>
    </source>
</evidence>
<accession>A0ABQ3RCM3</accession>
<evidence type="ECO:0000256" key="8">
    <source>
        <dbReference type="SAM" id="MobiDB-lite"/>
    </source>
</evidence>
<evidence type="ECO:0000256" key="1">
    <source>
        <dbReference type="ARBA" id="ARBA00012513"/>
    </source>
</evidence>
<keyword evidence="2" id="KW-0723">Serine/threonine-protein kinase</keyword>
<protein>
    <recommendedName>
        <fullName evidence="1">non-specific serine/threonine protein kinase</fullName>
        <ecNumber evidence="1">2.7.11.1</ecNumber>
    </recommendedName>
</protein>
<dbReference type="Gene3D" id="3.30.200.20">
    <property type="entry name" value="Phosphorylase Kinase, domain 1"/>
    <property type="match status" value="1"/>
</dbReference>
<dbReference type="SUPFAM" id="SSF56112">
    <property type="entry name" value="Protein kinase-like (PK-like)"/>
    <property type="match status" value="1"/>
</dbReference>
<dbReference type="PROSITE" id="PS00107">
    <property type="entry name" value="PROTEIN_KINASE_ATP"/>
    <property type="match status" value="1"/>
</dbReference>
<dbReference type="InterPro" id="IPR008271">
    <property type="entry name" value="Ser/Thr_kinase_AS"/>
</dbReference>
<reference evidence="11" key="1">
    <citation type="submission" date="2023-07" db="EMBL/GenBank/DDBJ databases">
        <title>Whole genome shotgun sequence of Streptomyces achromogenes subsp. rubradiris NBRC 14000.</title>
        <authorList>
            <person name="Komaki H."/>
            <person name="Tamura T."/>
        </authorList>
    </citation>
    <scope>NUCLEOTIDE SEQUENCE [LARGE SCALE GENOMIC DNA]</scope>
    <source>
        <strain evidence="11">NBRC 14000</strain>
    </source>
</reference>
<dbReference type="EC" id="2.7.11.1" evidence="1"/>
<keyword evidence="5" id="KW-0418">Kinase</keyword>
<feature type="domain" description="Protein kinase" evidence="9">
    <location>
        <begin position="9"/>
        <end position="282"/>
    </location>
</feature>
<feature type="region of interest" description="Disordered" evidence="8">
    <location>
        <begin position="166"/>
        <end position="193"/>
    </location>
</feature>
<evidence type="ECO:0000256" key="6">
    <source>
        <dbReference type="ARBA" id="ARBA00022840"/>
    </source>
</evidence>
<gene>
    <name evidence="10" type="ORF">Srubr_34550</name>
</gene>
<evidence type="ECO:0000256" key="3">
    <source>
        <dbReference type="ARBA" id="ARBA00022679"/>
    </source>
</evidence>
<dbReference type="InterPro" id="IPR011990">
    <property type="entry name" value="TPR-like_helical_dom_sf"/>
</dbReference>
<sequence>MGTVIRERYELGDRLGRGGMGEVWAARDLQLDRVVAVKLLRSKGEGGGQDGGLTRLERRFAREAQLTARIGHPGVPAVFETGRHDGETLYIAMELVDGQTLSARLRAQGPLPVRLAALVAVQTADVLAHAHRIGVVHRDLKPSNLMLTGNNTVKVLDFGIASALEPDPDEPRLTGTNEVPGTPGFISPEQGLGEPATTRSDLYALGCVLYEALTGRPPFEIAPGASPFFLVYKHIQDKPRPVSELRPGVPHIFADLVMRLLAKDPGDRPSVQEVQTVARAWTEQQPPLITDAPSALPRPASAADDADPPSAASLTEELRRLSGRGEHAAAAALIDSHLRRTRRPVDDPELLPLRLTRCELLLSCEDFTQAYDSYFQLGGALRRSRPATDRDVLACRAGAAKCLAELGRTTEALHEFEAMLPVQQHAFGATDGRVFDTRYEIASLVARGGQVRPARDQLAALRDDQRRVLPASDQRHTKVEELIARFDQFLAAT</sequence>
<evidence type="ECO:0000313" key="10">
    <source>
        <dbReference type="EMBL" id="GHI53609.1"/>
    </source>
</evidence>
<dbReference type="SMART" id="SM00220">
    <property type="entry name" value="S_TKc"/>
    <property type="match status" value="1"/>
</dbReference>
<feature type="binding site" evidence="7">
    <location>
        <position position="38"/>
    </location>
    <ligand>
        <name>ATP</name>
        <dbReference type="ChEBI" id="CHEBI:30616"/>
    </ligand>
</feature>
<dbReference type="CDD" id="cd14014">
    <property type="entry name" value="STKc_PknB_like"/>
    <property type="match status" value="1"/>
</dbReference>
<dbReference type="InterPro" id="IPR000719">
    <property type="entry name" value="Prot_kinase_dom"/>
</dbReference>
<feature type="region of interest" description="Disordered" evidence="8">
    <location>
        <begin position="282"/>
        <end position="312"/>
    </location>
</feature>
<evidence type="ECO:0000256" key="2">
    <source>
        <dbReference type="ARBA" id="ARBA00022527"/>
    </source>
</evidence>
<dbReference type="PROSITE" id="PS00108">
    <property type="entry name" value="PROTEIN_KINASE_ST"/>
    <property type="match status" value="1"/>
</dbReference>
<keyword evidence="4 7" id="KW-0547">Nucleotide-binding</keyword>